<evidence type="ECO:0000313" key="2">
    <source>
        <dbReference type="EMBL" id="ETO12231.1"/>
    </source>
</evidence>
<feature type="non-terminal residue" evidence="2">
    <location>
        <position position="1"/>
    </location>
</feature>
<dbReference type="Proteomes" id="UP000023152">
    <property type="component" value="Unassembled WGS sequence"/>
</dbReference>
<dbReference type="AlphaFoldDB" id="X6MEY5"/>
<evidence type="ECO:0000313" key="3">
    <source>
        <dbReference type="Proteomes" id="UP000023152"/>
    </source>
</evidence>
<proteinExistence type="predicted"/>
<feature type="compositionally biased region" description="Basic and acidic residues" evidence="1">
    <location>
        <begin position="32"/>
        <end position="49"/>
    </location>
</feature>
<comment type="caution">
    <text evidence="2">The sequence shown here is derived from an EMBL/GenBank/DDBJ whole genome shotgun (WGS) entry which is preliminary data.</text>
</comment>
<name>X6MEY5_RETFI</name>
<accession>X6MEY5</accession>
<sequence length="187" mass="21301">ISGDICKELDINFGKNAKFIEAVRGAMKGQQKKKEEKENEQVKKSELLKGHNQTPKKKVSLLFLDETGVGKLTLLQALQDYTNGVKYEQVKKIGAIDEKHMNNIIDFVGSFGDFNTVCFIKKRIIVEDQMFVKIKRDKLKESVAILKLKIDASLDLEIKINEDLKSLNVANSDKITYANFNRTTIYE</sequence>
<reference evidence="2 3" key="1">
    <citation type="journal article" date="2013" name="Curr. Biol.">
        <title>The Genome of the Foraminiferan Reticulomyxa filosa.</title>
        <authorList>
            <person name="Glockner G."/>
            <person name="Hulsmann N."/>
            <person name="Schleicher M."/>
            <person name="Noegel A.A."/>
            <person name="Eichinger L."/>
            <person name="Gallinger C."/>
            <person name="Pawlowski J."/>
            <person name="Sierra R."/>
            <person name="Euteneuer U."/>
            <person name="Pillet L."/>
            <person name="Moustafa A."/>
            <person name="Platzer M."/>
            <person name="Groth M."/>
            <person name="Szafranski K."/>
            <person name="Schliwa M."/>
        </authorList>
    </citation>
    <scope>NUCLEOTIDE SEQUENCE [LARGE SCALE GENOMIC DNA]</scope>
</reference>
<gene>
    <name evidence="2" type="ORF">RFI_25145</name>
</gene>
<organism evidence="2 3">
    <name type="scientific">Reticulomyxa filosa</name>
    <dbReference type="NCBI Taxonomy" id="46433"/>
    <lineage>
        <taxon>Eukaryota</taxon>
        <taxon>Sar</taxon>
        <taxon>Rhizaria</taxon>
        <taxon>Retaria</taxon>
        <taxon>Foraminifera</taxon>
        <taxon>Monothalamids</taxon>
        <taxon>Reticulomyxidae</taxon>
        <taxon>Reticulomyxa</taxon>
    </lineage>
</organism>
<dbReference type="EMBL" id="ASPP01021610">
    <property type="protein sequence ID" value="ETO12231.1"/>
    <property type="molecule type" value="Genomic_DNA"/>
</dbReference>
<evidence type="ECO:0000256" key="1">
    <source>
        <dbReference type="SAM" id="MobiDB-lite"/>
    </source>
</evidence>
<feature type="region of interest" description="Disordered" evidence="1">
    <location>
        <begin position="30"/>
        <end position="51"/>
    </location>
</feature>
<keyword evidence="3" id="KW-1185">Reference proteome</keyword>
<protein>
    <submittedName>
        <fullName evidence="2">Uncharacterized protein</fullName>
    </submittedName>
</protein>